<protein>
    <recommendedName>
        <fullName evidence="2">DUF6533 domain-containing protein</fullName>
    </recommendedName>
</protein>
<dbReference type="Proteomes" id="UP000719766">
    <property type="component" value="Unassembled WGS sequence"/>
</dbReference>
<dbReference type="OrthoDB" id="3350812at2759"/>
<feature type="domain" description="DUF6533" evidence="2">
    <location>
        <begin position="13"/>
        <end position="59"/>
    </location>
</feature>
<keyword evidence="1" id="KW-0812">Transmembrane</keyword>
<dbReference type="EMBL" id="JABBWE010000104">
    <property type="protein sequence ID" value="KAG1785746.1"/>
    <property type="molecule type" value="Genomic_DNA"/>
</dbReference>
<feature type="transmembrane region" description="Helical" evidence="1">
    <location>
        <begin position="201"/>
        <end position="225"/>
    </location>
</feature>
<keyword evidence="4" id="KW-1185">Reference proteome</keyword>
<feature type="transmembrane region" description="Helical" evidence="1">
    <location>
        <begin position="159"/>
        <end position="181"/>
    </location>
</feature>
<evidence type="ECO:0000259" key="2">
    <source>
        <dbReference type="Pfam" id="PF20151"/>
    </source>
</evidence>
<feature type="transmembrane region" description="Helical" evidence="1">
    <location>
        <begin position="12"/>
        <end position="30"/>
    </location>
</feature>
<sequence>MVLSHTAHQTVEYLRVAPAAIWILDYFLTFEHEVRLFSNMSCWNIVTVMFILARYAPIIWIITEIYRAVVCQSLLAHIQQKRYGLSVNLIQRNDANGLLLVRILALWHNNRKIKLFLLASYWFIVVAMVICDILLALLLESICVPASIPMVSDLTNMEQLIMGKFISAALFELIVITLTMYHSIRLRFDGIRSISRVASTLLNGSLLYALSLLVISIINIVSFSLPVSSQEKDGIMDVFQGVLHGVLASRVLFDLRDLGDTGQDEEHDYLFTSFISLPRTQPVSQMIPMTVLHAENVFGGVEIDAPFPPRTSWLVDVVVTSASALGPQKMTVYLVGTVDNESSLEFSKERVSVGVKYDGFRKRTGARMAFAYFAYFAKGHMGTLSSLKPLFGNSRGFVTCFRAPTQIASPFGKLA</sequence>
<gene>
    <name evidence="3" type="ORF">HD556DRAFT_1539913</name>
</gene>
<feature type="transmembrane region" description="Helical" evidence="1">
    <location>
        <begin position="36"/>
        <end position="57"/>
    </location>
</feature>
<reference evidence="3" key="1">
    <citation type="journal article" date="2020" name="New Phytol.">
        <title>Comparative genomics reveals dynamic genome evolution in host specialist ectomycorrhizal fungi.</title>
        <authorList>
            <person name="Lofgren L.A."/>
            <person name="Nguyen N.H."/>
            <person name="Vilgalys R."/>
            <person name="Ruytinx J."/>
            <person name="Liao H.L."/>
            <person name="Branco S."/>
            <person name="Kuo A."/>
            <person name="LaButti K."/>
            <person name="Lipzen A."/>
            <person name="Andreopoulos W."/>
            <person name="Pangilinan J."/>
            <person name="Riley R."/>
            <person name="Hundley H."/>
            <person name="Na H."/>
            <person name="Barry K."/>
            <person name="Grigoriev I.V."/>
            <person name="Stajich J.E."/>
            <person name="Kennedy P.G."/>
        </authorList>
    </citation>
    <scope>NUCLEOTIDE SEQUENCE</scope>
    <source>
        <strain evidence="3">S12</strain>
    </source>
</reference>
<keyword evidence="1" id="KW-0472">Membrane</keyword>
<evidence type="ECO:0000256" key="1">
    <source>
        <dbReference type="SAM" id="Phobius"/>
    </source>
</evidence>
<comment type="caution">
    <text evidence="3">The sequence shown here is derived from an EMBL/GenBank/DDBJ whole genome shotgun (WGS) entry which is preliminary data.</text>
</comment>
<keyword evidence="1" id="KW-1133">Transmembrane helix</keyword>
<evidence type="ECO:0000313" key="3">
    <source>
        <dbReference type="EMBL" id="KAG1785746.1"/>
    </source>
</evidence>
<feature type="transmembrane region" description="Helical" evidence="1">
    <location>
        <begin position="115"/>
        <end position="139"/>
    </location>
</feature>
<accession>A0A9P7DBI4</accession>
<proteinExistence type="predicted"/>
<dbReference type="RefSeq" id="XP_041153229.1">
    <property type="nucleotide sequence ID" value="XM_041309732.1"/>
</dbReference>
<dbReference type="GeneID" id="64603496"/>
<organism evidence="3 4">
    <name type="scientific">Suillus plorans</name>
    <dbReference type="NCBI Taxonomy" id="116603"/>
    <lineage>
        <taxon>Eukaryota</taxon>
        <taxon>Fungi</taxon>
        <taxon>Dikarya</taxon>
        <taxon>Basidiomycota</taxon>
        <taxon>Agaricomycotina</taxon>
        <taxon>Agaricomycetes</taxon>
        <taxon>Agaricomycetidae</taxon>
        <taxon>Boletales</taxon>
        <taxon>Suillineae</taxon>
        <taxon>Suillaceae</taxon>
        <taxon>Suillus</taxon>
    </lineage>
</organism>
<dbReference type="Pfam" id="PF20151">
    <property type="entry name" value="DUF6533"/>
    <property type="match status" value="1"/>
</dbReference>
<name>A0A9P7DBI4_9AGAM</name>
<evidence type="ECO:0000313" key="4">
    <source>
        <dbReference type="Proteomes" id="UP000719766"/>
    </source>
</evidence>
<dbReference type="InterPro" id="IPR045340">
    <property type="entry name" value="DUF6533"/>
</dbReference>
<dbReference type="AlphaFoldDB" id="A0A9P7DBI4"/>